<geneLocation type="plasmid" evidence="1 2">
    <name>pMLa</name>
</geneLocation>
<accession>Q982E8</accession>
<protein>
    <submittedName>
        <fullName evidence="1">Msr9110 protein</fullName>
    </submittedName>
</protein>
<evidence type="ECO:0000313" key="2">
    <source>
        <dbReference type="Proteomes" id="UP000000552"/>
    </source>
</evidence>
<sequence length="62" mass="6903">MSTDPTLINQLVVTATDYAFRQKVSTPLIWLSHSPAHPQARKSLIVPTFVFLQANLPILTIT</sequence>
<dbReference type="PATRIC" id="fig|266835.9.peg.6935"/>
<proteinExistence type="predicted"/>
<name>Q982E8_RHILO</name>
<evidence type="ECO:0000313" key="1">
    <source>
        <dbReference type="EMBL" id="BAB54511.1"/>
    </source>
</evidence>
<dbReference type="EMBL" id="BA000013">
    <property type="protein sequence ID" value="BAB54511.1"/>
    <property type="molecule type" value="Genomic_DNA"/>
</dbReference>
<reference evidence="1 2" key="1">
    <citation type="journal article" date="2000" name="DNA Res.">
        <title>Complete genome structure of the nitrogen-fixing symbiotic bacterium Mesorhizobium loti.</title>
        <authorList>
            <person name="Kaneko T."/>
            <person name="Nakamura Y."/>
            <person name="Sato S."/>
            <person name="Asamizu E."/>
            <person name="Kato T."/>
            <person name="Sasamoto S."/>
            <person name="Watanabe A."/>
            <person name="Idesawa K."/>
            <person name="Ishikawa A."/>
            <person name="Kawashima K."/>
            <person name="Kimura T."/>
            <person name="Kishida Y."/>
            <person name="Kiyokawa C."/>
            <person name="Kohara M."/>
            <person name="Matsumoto M."/>
            <person name="Matsuno A."/>
            <person name="Mochizuki Y."/>
            <person name="Nakayama S."/>
            <person name="Nakazaki N."/>
            <person name="Shimpo S."/>
            <person name="Sugimoto M."/>
            <person name="Takeuchi C."/>
            <person name="Yamada M."/>
            <person name="Tabata S."/>
        </authorList>
    </citation>
    <scope>NUCLEOTIDE SEQUENCE [LARGE SCALE GENOMIC DNA]</scope>
    <source>
        <strain evidence="2">LMG 29417 / CECT 9101 / MAFF 303099</strain>
        <plasmid evidence="1 2">pMLa</plasmid>
    </source>
</reference>
<organism evidence="1 2">
    <name type="scientific">Mesorhizobium japonicum (strain LMG 29417 / CECT 9101 / MAFF 303099)</name>
    <name type="common">Mesorhizobium loti (strain MAFF 303099)</name>
    <dbReference type="NCBI Taxonomy" id="266835"/>
    <lineage>
        <taxon>Bacteria</taxon>
        <taxon>Pseudomonadati</taxon>
        <taxon>Pseudomonadota</taxon>
        <taxon>Alphaproteobacteria</taxon>
        <taxon>Hyphomicrobiales</taxon>
        <taxon>Phyllobacteriaceae</taxon>
        <taxon>Mesorhizobium</taxon>
    </lineage>
</organism>
<keyword evidence="1" id="KW-0614">Plasmid</keyword>
<gene>
    <name evidence="1" type="ordered locus">msr9110</name>
</gene>
<dbReference type="HOGENOM" id="CLU_2901136_0_0_5"/>
<dbReference type="Proteomes" id="UP000000552">
    <property type="component" value="Plasmid pMLa"/>
</dbReference>
<dbReference type="AlphaFoldDB" id="Q982E8"/>
<dbReference type="KEGG" id="mlo:msr9110"/>